<keyword evidence="1" id="KW-0472">Membrane</keyword>
<dbReference type="Ensembl" id="ENSORLT00020000522.1">
    <property type="protein sequence ID" value="ENSORLP00020026979.1"/>
    <property type="gene ID" value="ENSORLG00020009721.1"/>
</dbReference>
<reference key="1">
    <citation type="journal article" date="2007" name="Nature">
        <title>The medaka draft genome and insights into vertebrate genome evolution.</title>
        <authorList>
            <person name="Kasahara M."/>
            <person name="Naruse K."/>
            <person name="Sasaki S."/>
            <person name="Nakatani Y."/>
            <person name="Qu W."/>
            <person name="Ahsan B."/>
            <person name="Yamada T."/>
            <person name="Nagayasu Y."/>
            <person name="Doi K."/>
            <person name="Kasai Y."/>
            <person name="Jindo T."/>
            <person name="Kobayashi D."/>
            <person name="Shimada A."/>
            <person name="Toyoda A."/>
            <person name="Kuroki Y."/>
            <person name="Fujiyama A."/>
            <person name="Sasaki T."/>
            <person name="Shimizu A."/>
            <person name="Asakawa S."/>
            <person name="Shimizu N."/>
            <person name="Hashimoto S."/>
            <person name="Yang J."/>
            <person name="Lee Y."/>
            <person name="Matsushima K."/>
            <person name="Sugano S."/>
            <person name="Sakaizumi M."/>
            <person name="Narita T."/>
            <person name="Ohishi K."/>
            <person name="Haga S."/>
            <person name="Ohta F."/>
            <person name="Nomoto H."/>
            <person name="Nogata K."/>
            <person name="Morishita T."/>
            <person name="Endo T."/>
            <person name="Shin-I T."/>
            <person name="Takeda H."/>
            <person name="Morishita S."/>
            <person name="Kohara Y."/>
        </authorList>
    </citation>
    <scope>NUCLEOTIDE SEQUENCE [LARGE SCALE GENOMIC DNA]</scope>
    <source>
        <strain>Hd-rR</strain>
    </source>
</reference>
<reference evidence="2 3" key="2">
    <citation type="submission" date="2017-04" db="EMBL/GenBank/DDBJ databases">
        <title>CpG methylation of centromeres and impact of large insertions on vertebrate speciation.</title>
        <authorList>
            <person name="Ichikawa K."/>
            <person name="Yoshimura J."/>
            <person name="Morishita S."/>
        </authorList>
    </citation>
    <scope>NUCLEOTIDE SEQUENCE</scope>
    <source>
        <strain evidence="2 3">HNI</strain>
    </source>
</reference>
<reference evidence="2" key="4">
    <citation type="submission" date="2025-09" db="UniProtKB">
        <authorList>
            <consortium name="Ensembl"/>
        </authorList>
    </citation>
    <scope>IDENTIFICATION</scope>
    <source>
        <strain evidence="2">HNI</strain>
    </source>
</reference>
<name>A0A3P9M215_ORYLA</name>
<reference evidence="2" key="3">
    <citation type="submission" date="2025-08" db="UniProtKB">
        <authorList>
            <consortium name="Ensembl"/>
        </authorList>
    </citation>
    <scope>IDENTIFICATION</scope>
    <source>
        <strain evidence="2">HNI</strain>
    </source>
</reference>
<evidence type="ECO:0000313" key="2">
    <source>
        <dbReference type="Ensembl" id="ENSORLP00020026979.1"/>
    </source>
</evidence>
<evidence type="ECO:0000313" key="3">
    <source>
        <dbReference type="Proteomes" id="UP000265180"/>
    </source>
</evidence>
<dbReference type="Proteomes" id="UP000265180">
    <property type="component" value="Chromosome 21"/>
</dbReference>
<accession>A0A3P9M215</accession>
<sequence>MEGCREERLRLQGSTCGVNSAPNVLRIKTPNPQIKMHKLRNKNPQFARGALGYIFWLQIMGFGSQFMHFELRF</sequence>
<organism evidence="2 3">
    <name type="scientific">Oryzias latipes</name>
    <name type="common">Japanese rice fish</name>
    <name type="synonym">Japanese killifish</name>
    <dbReference type="NCBI Taxonomy" id="8090"/>
    <lineage>
        <taxon>Eukaryota</taxon>
        <taxon>Metazoa</taxon>
        <taxon>Chordata</taxon>
        <taxon>Craniata</taxon>
        <taxon>Vertebrata</taxon>
        <taxon>Euteleostomi</taxon>
        <taxon>Actinopterygii</taxon>
        <taxon>Neopterygii</taxon>
        <taxon>Teleostei</taxon>
        <taxon>Neoteleostei</taxon>
        <taxon>Acanthomorphata</taxon>
        <taxon>Ovalentaria</taxon>
        <taxon>Atherinomorphae</taxon>
        <taxon>Beloniformes</taxon>
        <taxon>Adrianichthyidae</taxon>
        <taxon>Oryziinae</taxon>
        <taxon>Oryzias</taxon>
    </lineage>
</organism>
<evidence type="ECO:0000256" key="1">
    <source>
        <dbReference type="SAM" id="Phobius"/>
    </source>
</evidence>
<proteinExistence type="predicted"/>
<protein>
    <submittedName>
        <fullName evidence="2">Uncharacterized protein</fullName>
    </submittedName>
</protein>
<feature type="transmembrane region" description="Helical" evidence="1">
    <location>
        <begin position="46"/>
        <end position="67"/>
    </location>
</feature>
<keyword evidence="1" id="KW-1133">Transmembrane helix</keyword>
<dbReference type="AlphaFoldDB" id="A0A3P9M215"/>
<keyword evidence="1" id="KW-0812">Transmembrane</keyword>